<dbReference type="Pfam" id="PF04577">
    <property type="entry name" value="Glyco_transf_61"/>
    <property type="match status" value="1"/>
</dbReference>
<dbReference type="STRING" id="1884261.A0A5C3QWV3"/>
<sequence>MVFLRSLSRRDIFLVLLGAVSLHLFTLIFPSALHSTHDQRLIIANPHIDHPPADTNPLPPPPEAEPDRFKNTVQHNVHTTEKESKRPHTHVSGAQVKQEIIETTLVSHAYGWTIFRNLYMADGTVFIVSRHPSSYFPDIRFMTSTGLPAENTPENIKLREPTKKDMAIISPEEARHRWGPVKAGEPYRVWAVEGNTFLVNDPSQFLRHYYHFVAELVFGAWAFWTGTFSQSPDGVVTASSPPPTLENTPSLDRFIFMNSDADGWRDNPGFNRYFLRAAFPSLTVEHREDWDDRVLTSRPPPYPAYNYSNPDPNLDKTDEEIRRGSRVWRFDQVLFADRSAAFRGEACGSRTQRTAAEAFEAMQKRLPVGWWDPLRKAVLQFAGATENIKSSAPRTELMSAADPQAHLPMPEKVVITYIDRQKTKRSLAPADHTLLVKSLEELTEKRGWELIVVQAENLTKDMQIRIMARTTILLSIHGNGLTHLCLMPNTRISTVIEMFVPEGFAHDYQWTTHALGMRHFAVWNDTWHTLPNKPKVNYPEGFQGPNIPAYGPKIAELIEGRVDLKYP</sequence>
<dbReference type="GO" id="GO:0016757">
    <property type="term" value="F:glycosyltransferase activity"/>
    <property type="evidence" value="ECO:0007669"/>
    <property type="project" value="InterPro"/>
</dbReference>
<gene>
    <name evidence="4" type="ORF">BDV98DRAFT_562943</name>
</gene>
<dbReference type="OrthoDB" id="529273at2759"/>
<accession>A0A5C3QWV3</accession>
<organism evidence="4 5">
    <name type="scientific">Pterulicium gracile</name>
    <dbReference type="NCBI Taxonomy" id="1884261"/>
    <lineage>
        <taxon>Eukaryota</taxon>
        <taxon>Fungi</taxon>
        <taxon>Dikarya</taxon>
        <taxon>Basidiomycota</taxon>
        <taxon>Agaricomycotina</taxon>
        <taxon>Agaricomycetes</taxon>
        <taxon>Agaricomycetidae</taxon>
        <taxon>Agaricales</taxon>
        <taxon>Pleurotineae</taxon>
        <taxon>Pterulaceae</taxon>
        <taxon>Pterulicium</taxon>
    </lineage>
</organism>
<evidence type="ECO:0000259" key="3">
    <source>
        <dbReference type="Pfam" id="PF04577"/>
    </source>
</evidence>
<dbReference type="Proteomes" id="UP000305067">
    <property type="component" value="Unassembled WGS sequence"/>
</dbReference>
<evidence type="ECO:0000313" key="4">
    <source>
        <dbReference type="EMBL" id="TFL04859.1"/>
    </source>
</evidence>
<name>A0A5C3QWV3_9AGAR</name>
<feature type="domain" description="Glycosyltransferase 61 catalytic" evidence="3">
    <location>
        <begin position="394"/>
        <end position="490"/>
    </location>
</feature>
<protein>
    <recommendedName>
        <fullName evidence="3">Glycosyltransferase 61 catalytic domain-containing protein</fullName>
    </recommendedName>
</protein>
<evidence type="ECO:0000256" key="1">
    <source>
        <dbReference type="SAM" id="MobiDB-lite"/>
    </source>
</evidence>
<keyword evidence="5" id="KW-1185">Reference proteome</keyword>
<feature type="region of interest" description="Disordered" evidence="1">
    <location>
        <begin position="46"/>
        <end position="67"/>
    </location>
</feature>
<dbReference type="EMBL" id="ML178818">
    <property type="protein sequence ID" value="TFL04859.1"/>
    <property type="molecule type" value="Genomic_DNA"/>
</dbReference>
<reference evidence="4 5" key="1">
    <citation type="journal article" date="2019" name="Nat. Ecol. Evol.">
        <title>Megaphylogeny resolves global patterns of mushroom evolution.</title>
        <authorList>
            <person name="Varga T."/>
            <person name="Krizsan K."/>
            <person name="Foldi C."/>
            <person name="Dima B."/>
            <person name="Sanchez-Garcia M."/>
            <person name="Sanchez-Ramirez S."/>
            <person name="Szollosi G.J."/>
            <person name="Szarkandi J.G."/>
            <person name="Papp V."/>
            <person name="Albert L."/>
            <person name="Andreopoulos W."/>
            <person name="Angelini C."/>
            <person name="Antonin V."/>
            <person name="Barry K.W."/>
            <person name="Bougher N.L."/>
            <person name="Buchanan P."/>
            <person name="Buyck B."/>
            <person name="Bense V."/>
            <person name="Catcheside P."/>
            <person name="Chovatia M."/>
            <person name="Cooper J."/>
            <person name="Damon W."/>
            <person name="Desjardin D."/>
            <person name="Finy P."/>
            <person name="Geml J."/>
            <person name="Haridas S."/>
            <person name="Hughes K."/>
            <person name="Justo A."/>
            <person name="Karasinski D."/>
            <person name="Kautmanova I."/>
            <person name="Kiss B."/>
            <person name="Kocsube S."/>
            <person name="Kotiranta H."/>
            <person name="LaButti K.M."/>
            <person name="Lechner B.E."/>
            <person name="Liimatainen K."/>
            <person name="Lipzen A."/>
            <person name="Lukacs Z."/>
            <person name="Mihaltcheva S."/>
            <person name="Morgado L.N."/>
            <person name="Niskanen T."/>
            <person name="Noordeloos M.E."/>
            <person name="Ohm R.A."/>
            <person name="Ortiz-Santana B."/>
            <person name="Ovrebo C."/>
            <person name="Racz N."/>
            <person name="Riley R."/>
            <person name="Savchenko A."/>
            <person name="Shiryaev A."/>
            <person name="Soop K."/>
            <person name="Spirin V."/>
            <person name="Szebenyi C."/>
            <person name="Tomsovsky M."/>
            <person name="Tulloss R.E."/>
            <person name="Uehling J."/>
            <person name="Grigoriev I.V."/>
            <person name="Vagvolgyi C."/>
            <person name="Papp T."/>
            <person name="Martin F.M."/>
            <person name="Miettinen O."/>
            <person name="Hibbett D.S."/>
            <person name="Nagy L.G."/>
        </authorList>
    </citation>
    <scope>NUCLEOTIDE SEQUENCE [LARGE SCALE GENOMIC DNA]</scope>
    <source>
        <strain evidence="4 5">CBS 309.79</strain>
    </source>
</reference>
<keyword evidence="2" id="KW-1133">Transmembrane helix</keyword>
<dbReference type="InterPro" id="IPR049625">
    <property type="entry name" value="Glyco_transf_61_cat"/>
</dbReference>
<feature type="transmembrane region" description="Helical" evidence="2">
    <location>
        <begin position="12"/>
        <end position="33"/>
    </location>
</feature>
<proteinExistence type="predicted"/>
<dbReference type="AlphaFoldDB" id="A0A5C3QWV3"/>
<keyword evidence="2" id="KW-0812">Transmembrane</keyword>
<keyword evidence="2" id="KW-0472">Membrane</keyword>
<evidence type="ECO:0000313" key="5">
    <source>
        <dbReference type="Proteomes" id="UP000305067"/>
    </source>
</evidence>
<evidence type="ECO:0000256" key="2">
    <source>
        <dbReference type="SAM" id="Phobius"/>
    </source>
</evidence>